<keyword evidence="3" id="KW-1185">Reference proteome</keyword>
<dbReference type="KEGG" id="vg:14005267"/>
<dbReference type="Proteomes" id="UP000007597">
    <property type="component" value="Segment"/>
</dbReference>
<evidence type="ECO:0000313" key="2">
    <source>
        <dbReference type="EMBL" id="AFD02843.1"/>
    </source>
</evidence>
<reference evidence="2 3" key="1">
    <citation type="submission" date="2011-07" db="EMBL/GenBank/DDBJ databases">
        <title>Viral Tagging: a high-throughput approach to explore virus-host interactions.</title>
        <authorList>
            <person name="Deng L."/>
            <person name="Sullivan M.B."/>
            <person name="Poulos B."/>
            <person name="Ignacio Espinoza J.C."/>
        </authorList>
    </citation>
    <scope>NUCLEOTIDE SEQUENCE [LARGE SCALE GENOMIC DNA]</scope>
</reference>
<accession>H8ZMY2</accession>
<dbReference type="GeneID" id="14005267"/>
<sequence length="107" mass="12341">MSHRFSEIKPEHCYTKNEVDKLIKEAVDEARRIDEESMRKHNRDATVISMILGFTTLALFLDGLLRILGIIPPFMGIDVNVVDKIENGIIDKLDLIKQVPIQKLLRR</sequence>
<keyword evidence="1" id="KW-1133">Transmembrane helix</keyword>
<evidence type="ECO:0000256" key="1">
    <source>
        <dbReference type="SAM" id="Phobius"/>
    </source>
</evidence>
<organism evidence="2 3">
    <name type="scientific">Synechococcus phage metaG-MbCM1</name>
    <dbReference type="NCBI Taxonomy" id="1079999"/>
    <lineage>
        <taxon>Viruses</taxon>
        <taxon>Duplodnaviria</taxon>
        <taxon>Heunggongvirae</taxon>
        <taxon>Uroviricota</taxon>
        <taxon>Caudoviricetes</taxon>
        <taxon>Pantevenvirales</taxon>
        <taxon>Kyanoviridae</taxon>
        <taxon>Galenevirus</taxon>
        <taxon>Galenevirus mbcm1</taxon>
    </lineage>
</organism>
<keyword evidence="1" id="KW-0812">Transmembrane</keyword>
<dbReference type="RefSeq" id="YP_007001494.1">
    <property type="nucleotide sequence ID" value="NC_019443.1"/>
</dbReference>
<protein>
    <submittedName>
        <fullName evidence="2">Gp7</fullName>
    </submittedName>
</protein>
<name>H8ZMY2_9CAUD</name>
<feature type="transmembrane region" description="Helical" evidence="1">
    <location>
        <begin position="47"/>
        <end position="71"/>
    </location>
</feature>
<proteinExistence type="predicted"/>
<evidence type="ECO:0000313" key="3">
    <source>
        <dbReference type="Proteomes" id="UP000007597"/>
    </source>
</evidence>
<dbReference type="EMBL" id="JN371769">
    <property type="protein sequence ID" value="AFD02843.1"/>
    <property type="molecule type" value="Genomic_DNA"/>
</dbReference>
<dbReference type="OrthoDB" id="21352at10239"/>
<keyword evidence="1" id="KW-0472">Membrane</keyword>